<feature type="transmembrane region" description="Helical" evidence="1">
    <location>
        <begin position="484"/>
        <end position="506"/>
    </location>
</feature>
<feature type="transmembrane region" description="Helical" evidence="1">
    <location>
        <begin position="979"/>
        <end position="1001"/>
    </location>
</feature>
<feature type="transmembrane region" description="Helical" evidence="1">
    <location>
        <begin position="445"/>
        <end position="464"/>
    </location>
</feature>
<dbReference type="Gene3D" id="3.30.70.1440">
    <property type="entry name" value="Multidrug efflux transporter AcrB pore domain"/>
    <property type="match status" value="1"/>
</dbReference>
<dbReference type="Gene3D" id="3.30.70.1320">
    <property type="entry name" value="Multidrug efflux transporter AcrB pore domain like"/>
    <property type="match status" value="1"/>
</dbReference>
<feature type="transmembrane region" description="Helical" evidence="1">
    <location>
        <begin position="930"/>
        <end position="954"/>
    </location>
</feature>
<dbReference type="Gene3D" id="3.30.70.1430">
    <property type="entry name" value="Multidrug efflux transporter AcrB pore domain"/>
    <property type="match status" value="2"/>
</dbReference>
<sequence>MNSPPGSNRSTDPPLHWSTVGIRKPRLLIMMIALLLVGGLSSYMILPRMEDPVLTARAATISTRFPVADAAQVEALVTDRIEKAIREVEQIKEIRSQSRSGASLITVELRDDVYEPGPIWSRIRGKVEDSIAFLPAEASRPQFDEIDVRAFAWIGALTWAQDSEPNYAILGRFAKDLEDRIRAISGTDDVSQFGKPDEEIVVEVDQSRLANVGLSAVDVADSIRGDDARNAAGTLRSDNESIAVEMANQLNSVEAIRQLPLKNSGEQGNFVVIGDVAKVERTIADPPAELGQMNGQAAMLLGAMVRNRSRIDTWRAELGDVVDGFRAELPPAIELVDVLDQNQYVQGRLSELLGNLAIGSLAVLCVVWLLMGWRNALMVSMALPLVSLAVLSGMRINETPIHQMSVAGLIIALGLLIDNAIVIVDSVSSQIRSGKSHLQAVSATGRILAIPLLASTLTTAFAFAPICLMEGPAGEFVGAMAMNVVISVASSLLLSLLIIAPLAAMLDRIGTRDQTSAAGVRPGFLKPVFERIVLTSIRRPILTAAGCAALAAAGIVSMSMLPMQFFPPADRDQFHIEVELPPNASFAELKTLTNEISKELGNNPRVQQSTWLLGRTAPAFYYNIITNRLGAKNYAHGIVQLDSKKDGSAEIRKVQRDLQTRFPEARLLARQLEQGPPFTAPIELRFFGPNLDVLRELGEKSRKLLSGLEDVVHVRVELNDSTPTVQVDVSTEDAQLAGLRPGQIASQINAQLDGAVGGFVLQQTEQIPVRVRIAGHQRANFEDLNQLSLVFPSADGPRQIPLSAVADLKLKPTTATVARLNSIRMQEVQVFLQAGTLPSKVQAKLQSKMKEVGWTLPPRYSMEFGGESSKRGEAVGNLMASVGILIAAMITTLVLSIGSFRGAVVIGAVAMMAVGFGGASLYLFGFPFGFMAIVGIMGLIGIAINDSIVVLTALREDEAASAGDEQAILRVTLHETRHVLATTFTTIAGFLPLILAGGGFWPPMAIAIAGGVVGCTLLALVFVPSSFGWLVRRKQASAESAPAMIRRPIEVFRQHSVT</sequence>
<dbReference type="RefSeq" id="WP_075083714.1">
    <property type="nucleotide sequence ID" value="NZ_CP042912.1"/>
</dbReference>
<dbReference type="Proteomes" id="UP000322214">
    <property type="component" value="Chromosome"/>
</dbReference>
<dbReference type="GO" id="GO:0005886">
    <property type="term" value="C:plasma membrane"/>
    <property type="evidence" value="ECO:0007669"/>
    <property type="project" value="TreeGrafter"/>
</dbReference>
<feature type="transmembrane region" description="Helical" evidence="1">
    <location>
        <begin position="541"/>
        <end position="561"/>
    </location>
</feature>
<dbReference type="Gene3D" id="3.30.2090.10">
    <property type="entry name" value="Multidrug efflux transporter AcrB TolC docking domain, DN and DC subdomains"/>
    <property type="match status" value="2"/>
</dbReference>
<feature type="transmembrane region" description="Helical" evidence="1">
    <location>
        <begin position="1007"/>
        <end position="1031"/>
    </location>
</feature>
<keyword evidence="3" id="KW-1185">Reference proteome</keyword>
<evidence type="ECO:0000256" key="1">
    <source>
        <dbReference type="SAM" id="Phobius"/>
    </source>
</evidence>
<dbReference type="InterPro" id="IPR027463">
    <property type="entry name" value="AcrB_DN_DC_subdom"/>
</dbReference>
<dbReference type="AlphaFoldDB" id="A0A5B9PJ95"/>
<dbReference type="PRINTS" id="PR00702">
    <property type="entry name" value="ACRIFLAVINRP"/>
</dbReference>
<feature type="transmembrane region" description="Helical" evidence="1">
    <location>
        <begin position="878"/>
        <end position="897"/>
    </location>
</feature>
<dbReference type="PANTHER" id="PTHR32063:SF18">
    <property type="entry name" value="CATION EFFLUX SYSTEM PROTEIN"/>
    <property type="match status" value="1"/>
</dbReference>
<keyword evidence="1" id="KW-0812">Transmembrane</keyword>
<dbReference type="SUPFAM" id="SSF82866">
    <property type="entry name" value="Multidrug efflux transporter AcrB transmembrane domain"/>
    <property type="match status" value="2"/>
</dbReference>
<dbReference type="STRING" id="980251.GCA_001642875_00921"/>
<reference evidence="2 3" key="1">
    <citation type="submission" date="2019-08" db="EMBL/GenBank/DDBJ databases">
        <title>Deep-cultivation of Planctomycetes and their phenomic and genomic characterization uncovers novel biology.</title>
        <authorList>
            <person name="Wiegand S."/>
            <person name="Jogler M."/>
            <person name="Boedeker C."/>
            <person name="Pinto D."/>
            <person name="Vollmers J."/>
            <person name="Rivas-Marin E."/>
            <person name="Kohn T."/>
            <person name="Peeters S.H."/>
            <person name="Heuer A."/>
            <person name="Rast P."/>
            <person name="Oberbeckmann S."/>
            <person name="Bunk B."/>
            <person name="Jeske O."/>
            <person name="Meyerdierks A."/>
            <person name="Storesund J.E."/>
            <person name="Kallscheuer N."/>
            <person name="Luecker S."/>
            <person name="Lage O.M."/>
            <person name="Pohl T."/>
            <person name="Merkel B.J."/>
            <person name="Hornburger P."/>
            <person name="Mueller R.-W."/>
            <person name="Bruemmer F."/>
            <person name="Labrenz M."/>
            <person name="Spormann A.M."/>
            <person name="Op den Camp H."/>
            <person name="Overmann J."/>
            <person name="Amann R."/>
            <person name="Jetten M.S.M."/>
            <person name="Mascher T."/>
            <person name="Medema M.H."/>
            <person name="Devos D.P."/>
            <person name="Kaster A.-K."/>
            <person name="Ovreas L."/>
            <person name="Rohde M."/>
            <person name="Galperin M.Y."/>
            <person name="Jogler C."/>
        </authorList>
    </citation>
    <scope>NUCLEOTIDE SEQUENCE [LARGE SCALE GENOMIC DNA]</scope>
    <source>
        <strain evidence="2 3">FC18</strain>
    </source>
</reference>
<proteinExistence type="predicted"/>
<protein>
    <submittedName>
        <fullName evidence="2">Nickel and cobalt resistance protein CnrA</fullName>
    </submittedName>
</protein>
<name>A0A5B9PJ95_9BACT</name>
<keyword evidence="1" id="KW-1133">Transmembrane helix</keyword>
<dbReference type="PANTHER" id="PTHR32063">
    <property type="match status" value="1"/>
</dbReference>
<feature type="transmembrane region" description="Helical" evidence="1">
    <location>
        <begin position="352"/>
        <end position="370"/>
    </location>
</feature>
<dbReference type="KEGG" id="mff:MFFC18_46480"/>
<dbReference type="SUPFAM" id="SSF82693">
    <property type="entry name" value="Multidrug efflux transporter AcrB pore domain, PN1, PN2, PC1 and PC2 subdomains"/>
    <property type="match status" value="2"/>
</dbReference>
<keyword evidence="1" id="KW-0472">Membrane</keyword>
<dbReference type="Gene3D" id="1.20.1640.10">
    <property type="entry name" value="Multidrug efflux transporter AcrB transmembrane domain"/>
    <property type="match status" value="2"/>
</dbReference>
<feature type="transmembrane region" description="Helical" evidence="1">
    <location>
        <begin position="904"/>
        <end position="924"/>
    </location>
</feature>
<feature type="transmembrane region" description="Helical" evidence="1">
    <location>
        <begin position="27"/>
        <end position="46"/>
    </location>
</feature>
<evidence type="ECO:0000313" key="2">
    <source>
        <dbReference type="EMBL" id="QEG24726.1"/>
    </source>
</evidence>
<dbReference type="Pfam" id="PF00873">
    <property type="entry name" value="ACR_tran"/>
    <property type="match status" value="1"/>
</dbReference>
<dbReference type="EMBL" id="CP042912">
    <property type="protein sequence ID" value="QEG24726.1"/>
    <property type="molecule type" value="Genomic_DNA"/>
</dbReference>
<gene>
    <name evidence="2" type="primary">cnrA_3</name>
    <name evidence="2" type="ORF">MFFC18_46480</name>
</gene>
<accession>A0A5B9PJ95</accession>
<dbReference type="InterPro" id="IPR001036">
    <property type="entry name" value="Acrflvin-R"/>
</dbReference>
<evidence type="ECO:0000313" key="3">
    <source>
        <dbReference type="Proteomes" id="UP000322214"/>
    </source>
</evidence>
<dbReference type="SUPFAM" id="SSF82714">
    <property type="entry name" value="Multidrug efflux transporter AcrB TolC docking domain, DN and DC subdomains"/>
    <property type="match status" value="2"/>
</dbReference>
<dbReference type="OrthoDB" id="9757876at2"/>
<dbReference type="GO" id="GO:0042910">
    <property type="term" value="F:xenobiotic transmembrane transporter activity"/>
    <property type="evidence" value="ECO:0007669"/>
    <property type="project" value="TreeGrafter"/>
</dbReference>
<organism evidence="2 3">
    <name type="scientific">Mariniblastus fucicola</name>
    <dbReference type="NCBI Taxonomy" id="980251"/>
    <lineage>
        <taxon>Bacteria</taxon>
        <taxon>Pseudomonadati</taxon>
        <taxon>Planctomycetota</taxon>
        <taxon>Planctomycetia</taxon>
        <taxon>Pirellulales</taxon>
        <taxon>Pirellulaceae</taxon>
        <taxon>Mariniblastus</taxon>
    </lineage>
</organism>
<feature type="transmembrane region" description="Helical" evidence="1">
    <location>
        <begin position="402"/>
        <end position="424"/>
    </location>
</feature>